<dbReference type="InterPro" id="IPR012337">
    <property type="entry name" value="RNaseH-like_sf"/>
</dbReference>
<proteinExistence type="inferred from homology"/>
<protein>
    <recommendedName>
        <fullName evidence="3">Gypsy retrotransposon integrase-like protein 1</fullName>
        <ecNumber evidence="2">3.1.26.4</ecNumber>
    </recommendedName>
</protein>
<dbReference type="GO" id="GO:0015074">
    <property type="term" value="P:DNA integration"/>
    <property type="evidence" value="ECO:0007669"/>
    <property type="project" value="InterPro"/>
</dbReference>
<dbReference type="Gene3D" id="3.10.20.370">
    <property type="match status" value="1"/>
</dbReference>
<evidence type="ECO:0000256" key="3">
    <source>
        <dbReference type="ARBA" id="ARBA00039658"/>
    </source>
</evidence>
<reference evidence="6" key="1">
    <citation type="submission" date="2025-08" db="UniProtKB">
        <authorList>
            <consortium name="Ensembl"/>
        </authorList>
    </citation>
    <scope>IDENTIFICATION</scope>
</reference>
<evidence type="ECO:0000313" key="7">
    <source>
        <dbReference type="Proteomes" id="UP000694701"/>
    </source>
</evidence>
<dbReference type="Pfam" id="PF17919">
    <property type="entry name" value="RT_RNaseH_2"/>
    <property type="match status" value="1"/>
</dbReference>
<dbReference type="InterPro" id="IPR041577">
    <property type="entry name" value="RT_RNaseH_2"/>
</dbReference>
<dbReference type="InterPro" id="IPR000477">
    <property type="entry name" value="RT_dom"/>
</dbReference>
<dbReference type="Pfam" id="PF00665">
    <property type="entry name" value="rve"/>
    <property type="match status" value="1"/>
</dbReference>
<dbReference type="PANTHER" id="PTHR37984">
    <property type="entry name" value="PROTEIN CBG26694"/>
    <property type="match status" value="1"/>
</dbReference>
<dbReference type="InterPro" id="IPR041588">
    <property type="entry name" value="Integrase_H2C2"/>
</dbReference>
<dbReference type="FunFam" id="1.10.340.70:FF:000001">
    <property type="entry name" value="Retrovirus-related Pol polyprotein from transposon gypsy-like Protein"/>
    <property type="match status" value="1"/>
</dbReference>
<feature type="domain" description="Integrase catalytic" evidence="5">
    <location>
        <begin position="751"/>
        <end position="909"/>
    </location>
</feature>
<evidence type="ECO:0000256" key="1">
    <source>
        <dbReference type="ARBA" id="ARBA00010879"/>
    </source>
</evidence>
<dbReference type="InterPro" id="IPR043128">
    <property type="entry name" value="Rev_trsase/Diguanyl_cyclase"/>
</dbReference>
<dbReference type="GO" id="GO:0003676">
    <property type="term" value="F:nucleic acid binding"/>
    <property type="evidence" value="ECO:0007669"/>
    <property type="project" value="InterPro"/>
</dbReference>
<dbReference type="InterPro" id="IPR001584">
    <property type="entry name" value="Integrase_cat-core"/>
</dbReference>
<dbReference type="Ensembl" id="ENSCCRT00020061108.1">
    <property type="protein sequence ID" value="ENSCCRP00020055504.1"/>
    <property type="gene ID" value="ENSCCRG00020026024.1"/>
</dbReference>
<dbReference type="Pfam" id="PF00078">
    <property type="entry name" value="RVT_1"/>
    <property type="match status" value="1"/>
</dbReference>
<dbReference type="CDD" id="cd09274">
    <property type="entry name" value="RNase_HI_RT_Ty3"/>
    <property type="match status" value="1"/>
</dbReference>
<accession>A0A8C2HM55</accession>
<dbReference type="SUPFAM" id="SSF53098">
    <property type="entry name" value="Ribonuclease H-like"/>
    <property type="match status" value="1"/>
</dbReference>
<dbReference type="InterPro" id="IPR043502">
    <property type="entry name" value="DNA/RNA_pol_sf"/>
</dbReference>
<dbReference type="FunFam" id="3.30.420.10:FF:000032">
    <property type="entry name" value="Retrovirus-related Pol polyprotein from transposon 297-like Protein"/>
    <property type="match status" value="1"/>
</dbReference>
<evidence type="ECO:0000259" key="5">
    <source>
        <dbReference type="PROSITE" id="PS50994"/>
    </source>
</evidence>
<dbReference type="AlphaFoldDB" id="A0A8C2HM55"/>
<dbReference type="PANTHER" id="PTHR37984:SF15">
    <property type="entry name" value="INTEGRASE CATALYTIC DOMAIN-CONTAINING PROTEIN"/>
    <property type="match status" value="1"/>
</dbReference>
<dbReference type="InterPro" id="IPR036397">
    <property type="entry name" value="RNaseH_sf"/>
</dbReference>
<dbReference type="Gene3D" id="3.30.420.10">
    <property type="entry name" value="Ribonuclease H-like superfamily/Ribonuclease H"/>
    <property type="match status" value="1"/>
</dbReference>
<evidence type="ECO:0000256" key="2">
    <source>
        <dbReference type="ARBA" id="ARBA00012180"/>
    </source>
</evidence>
<dbReference type="EC" id="3.1.26.4" evidence="2"/>
<dbReference type="PROSITE" id="PS50994">
    <property type="entry name" value="INTEGRASE"/>
    <property type="match status" value="1"/>
</dbReference>
<feature type="domain" description="Reverse transcriptase" evidence="4">
    <location>
        <begin position="80"/>
        <end position="259"/>
    </location>
</feature>
<dbReference type="Pfam" id="PF17921">
    <property type="entry name" value="Integrase_H2C2"/>
    <property type="match status" value="1"/>
</dbReference>
<evidence type="ECO:0000313" key="6">
    <source>
        <dbReference type="Ensembl" id="ENSCCRP00020055504.1"/>
    </source>
</evidence>
<dbReference type="FunFam" id="3.10.20.370:FF:000001">
    <property type="entry name" value="Retrovirus-related Pol polyprotein from transposon 17.6-like protein"/>
    <property type="match status" value="1"/>
</dbReference>
<dbReference type="InterPro" id="IPR050951">
    <property type="entry name" value="Retrovirus_Pol_polyprotein"/>
</dbReference>
<dbReference type="Gene3D" id="3.30.70.270">
    <property type="match status" value="2"/>
</dbReference>
<organism evidence="6 7">
    <name type="scientific">Cyprinus carpio</name>
    <name type="common">Common carp</name>
    <dbReference type="NCBI Taxonomy" id="7962"/>
    <lineage>
        <taxon>Eukaryota</taxon>
        <taxon>Metazoa</taxon>
        <taxon>Chordata</taxon>
        <taxon>Craniata</taxon>
        <taxon>Vertebrata</taxon>
        <taxon>Euteleostomi</taxon>
        <taxon>Actinopterygii</taxon>
        <taxon>Neopterygii</taxon>
        <taxon>Teleostei</taxon>
        <taxon>Ostariophysi</taxon>
        <taxon>Cypriniformes</taxon>
        <taxon>Cyprinidae</taxon>
        <taxon>Cyprininae</taxon>
        <taxon>Cyprinus</taxon>
    </lineage>
</organism>
<dbReference type="Gene3D" id="1.10.340.70">
    <property type="match status" value="1"/>
</dbReference>
<dbReference type="SUPFAM" id="SSF56672">
    <property type="entry name" value="DNA/RNA polymerases"/>
    <property type="match status" value="1"/>
</dbReference>
<dbReference type="Proteomes" id="UP000694701">
    <property type="component" value="Unplaced"/>
</dbReference>
<comment type="similarity">
    <text evidence="1">Belongs to the beta type-B retroviral polymerase family. HERV class-II K(HML-2) pol subfamily.</text>
</comment>
<evidence type="ECO:0000259" key="4">
    <source>
        <dbReference type="PROSITE" id="PS50878"/>
    </source>
</evidence>
<sequence>MGLEDLNLSSCEVSSEWKDKLLQIIEQYESIFSRHKMDCGEATDFVHRIRLVDDKPFRLPYRRVPPCHYDKLRTALNEMEELGIIRKSQSEYSSPLVLVVKPSGDLRICNDFRWLNARTVKDAHPLPHQTDALAALGGNVFFSTMDLTSGFYNIRMHEDDKRYTAFSSPFGLHEYNRMPQGLTNSPATFMRMMMSIFGDENFTSLLCYLDDLMVYAPSEQIALERLQMVFSRLAANNLKLSPKKCYFLRRSVKFLGHIICGDGVKTDPSKVQAINDVQEADLMESDMETPSAKKIRSFLGMVLYYHHFIEGCSAKAKPLFSLVAEPATPHKRGRAHKPKFKKGNVRLSPADWTVECREAFKTLKHELVHSVTLAHPDFNAPFILAVDASFDGLGAVLSQLPPDGAVARPVAFASKTLSRSQLNYPAHRLEFLALKWAVCDKFSHWLKGRRFTVWTDNNPLTYILTKPRLDACEQRWVSKLAAYSFDLRYVPGPKNVVADALSREPFVQSCIGHRLVSEPYASLLNQVGGMVDDTVQDAFRYTAANCQLVVDQSKDDAVVTPPPPQGSLSLQEVSAVLEAHDSRGVSRVRGTGPVIPQLVSIKQNASLPRSELVNLQEQDDVLGRVLFYIQRHRRPTRRERASESRGVMKMLRHWAKLSIKNGMLYKVKKDRQMNMAIHQFVVPDSLKAQVLSGLHDSAGHQGQARTLSLARQRFFWTGMEHDIISHVRNCFRCVVGKTPEPNDRAPLESICTSEPMELVCIDFWTAEQSDKKCVDVLVVTDHFSKLSHAFPCKNQSAKQVARRLWNDFFCIYGFPKRIHSDQGANFESRLIKELLEMAGIQKSHTTPYHPMGNGVVERYNRTLGNMIRSLPAHSKARWPQMLQMLTFCYNCTEHETTGFAPFFLMFGRIPRLPVDVLFQHTLLSDAVVSHREFVSNLKRDLSEAARIACENSRTEQARQAKNYNRKAKGSPLTVGDRVLLANRGEKGRRKIADKWESTVFEVKSVKPGINVYRISDPVTSREKVVHRNLLLPVNFLPAGGHDILESSCSSDNGSAQSVPVVPVDVQDSETKTLEWLLQMDKTNDEDATDSHSNCSPVVAVSASLPETEVNIVPHAVSGILQTSVPSISAQQPLSPRPSVECVVSEVEPSPPSVERAHCVPSPDHASDAQPGALAQDHVVCKQPPPLCTRAGRLVKPPARLICEMNEQVVDDSASTVDSLFSFVRNMLSG</sequence>
<dbReference type="GO" id="GO:0004523">
    <property type="term" value="F:RNA-DNA hybrid ribonuclease activity"/>
    <property type="evidence" value="ECO:0007669"/>
    <property type="project" value="UniProtKB-EC"/>
</dbReference>
<name>A0A8C2HM55_CYPCA</name>
<dbReference type="CDD" id="cd01647">
    <property type="entry name" value="RT_LTR"/>
    <property type="match status" value="1"/>
</dbReference>
<dbReference type="PROSITE" id="PS50878">
    <property type="entry name" value="RT_POL"/>
    <property type="match status" value="1"/>
</dbReference>
<dbReference type="Gene3D" id="3.10.10.10">
    <property type="entry name" value="HIV Type 1 Reverse Transcriptase, subunit A, domain 1"/>
    <property type="match status" value="1"/>
</dbReference>